<keyword evidence="1" id="KW-0812">Transmembrane</keyword>
<gene>
    <name evidence="3" type="ORF">RAMLITH_06960</name>
</gene>
<feature type="chain" id="PRO_5031004796" evidence="2">
    <location>
        <begin position="22"/>
        <end position="300"/>
    </location>
</feature>
<dbReference type="AlphaFoldDB" id="A0A7X6I5Q2"/>
<evidence type="ECO:0000313" key="4">
    <source>
        <dbReference type="Proteomes" id="UP000521868"/>
    </source>
</evidence>
<evidence type="ECO:0000313" key="3">
    <source>
        <dbReference type="EMBL" id="NKE65558.1"/>
    </source>
</evidence>
<feature type="transmembrane region" description="Helical" evidence="1">
    <location>
        <begin position="252"/>
        <end position="271"/>
    </location>
</feature>
<keyword evidence="1" id="KW-0472">Membrane</keyword>
<protein>
    <submittedName>
        <fullName evidence="3">Uncharacterized protein</fullName>
    </submittedName>
</protein>
<dbReference type="EMBL" id="VTOX01000002">
    <property type="protein sequence ID" value="NKE65558.1"/>
    <property type="molecule type" value="Genomic_DNA"/>
</dbReference>
<dbReference type="RefSeq" id="WP_168106672.1">
    <property type="nucleotide sequence ID" value="NZ_VTOX01000002.1"/>
</dbReference>
<keyword evidence="2" id="KW-0732">Signal</keyword>
<evidence type="ECO:0000256" key="2">
    <source>
        <dbReference type="SAM" id="SignalP"/>
    </source>
</evidence>
<keyword evidence="4" id="KW-1185">Reference proteome</keyword>
<feature type="transmembrane region" description="Helical" evidence="1">
    <location>
        <begin position="188"/>
        <end position="210"/>
    </location>
</feature>
<dbReference type="Proteomes" id="UP000521868">
    <property type="component" value="Unassembled WGS sequence"/>
</dbReference>
<keyword evidence="1" id="KW-1133">Transmembrane helix</keyword>
<feature type="signal peptide" evidence="2">
    <location>
        <begin position="1"/>
        <end position="21"/>
    </location>
</feature>
<feature type="transmembrane region" description="Helical" evidence="1">
    <location>
        <begin position="222"/>
        <end position="240"/>
    </location>
</feature>
<proteinExistence type="predicted"/>
<comment type="caution">
    <text evidence="3">The sequence shown here is derived from an EMBL/GenBank/DDBJ whole genome shotgun (WGS) entry which is preliminary data.</text>
</comment>
<reference evidence="3 4" key="1">
    <citation type="journal article" date="2020" name="Nature">
        <title>Bacterial chemolithoautotrophy via manganese oxidation.</title>
        <authorList>
            <person name="Yu H."/>
            <person name="Leadbetter J.R."/>
        </authorList>
    </citation>
    <scope>NUCLEOTIDE SEQUENCE [LARGE SCALE GENOMIC DNA]</scope>
    <source>
        <strain evidence="3 4">RBP-1</strain>
    </source>
</reference>
<organism evidence="3 4">
    <name type="scientific">Ramlibacter lithotrophicus</name>
    <dbReference type="NCBI Taxonomy" id="2606681"/>
    <lineage>
        <taxon>Bacteria</taxon>
        <taxon>Pseudomonadati</taxon>
        <taxon>Pseudomonadota</taxon>
        <taxon>Betaproteobacteria</taxon>
        <taxon>Burkholderiales</taxon>
        <taxon>Comamonadaceae</taxon>
        <taxon>Ramlibacter</taxon>
    </lineage>
</organism>
<name>A0A7X6I5Q2_9BURK</name>
<evidence type="ECO:0000256" key="1">
    <source>
        <dbReference type="SAM" id="Phobius"/>
    </source>
</evidence>
<sequence length="300" mass="32066">MNTLAGILFVCISLGCAQARAQPAAAAPPAATVPTRLAPSVKVSFQPEKIGLLEDYVVDAELVNETSQPIQVRAARVCYSPDFVRARGGTEKGVCVPMRCPTVDESGGVRTEQDCNLLPAQVPVGQSHLLRHHDATSWRLLFSPSSWPALFMWTDRKTAMTVEIEYSGADAQLHKLSRQLSAQVSASLLMLLIGAWLGAALLAAFSLTNAQQDSPGAKRAHAGRLLVAGIVTGTIFLLLIQRVGDLDLPFKFAVNDVIGGVIVGLFSFKLGRMLYGYFFGPGQRARPDGTGDVPVVAKPD</sequence>
<accession>A0A7X6I5Q2</accession>